<keyword evidence="5" id="KW-0342">GTP-binding</keyword>
<evidence type="ECO:0000313" key="9">
    <source>
        <dbReference type="EMBL" id="OXU22964.1"/>
    </source>
</evidence>
<feature type="compositionally biased region" description="Polar residues" evidence="7">
    <location>
        <begin position="314"/>
        <end position="326"/>
    </location>
</feature>
<dbReference type="InterPro" id="IPR006073">
    <property type="entry name" value="GTP-bd"/>
</dbReference>
<dbReference type="PROSITE" id="PS51721">
    <property type="entry name" value="G_CP"/>
    <property type="match status" value="1"/>
</dbReference>
<feature type="domain" description="CP-type G" evidence="8">
    <location>
        <begin position="163"/>
        <end position="463"/>
    </location>
</feature>
<dbReference type="Gene3D" id="3.40.50.300">
    <property type="entry name" value="P-loop containing nucleotide triphosphate hydrolases"/>
    <property type="match status" value="2"/>
</dbReference>
<proteinExistence type="predicted"/>
<keyword evidence="2" id="KW-0963">Cytoplasm</keyword>
<feature type="compositionally biased region" description="Acidic residues" evidence="7">
    <location>
        <begin position="246"/>
        <end position="280"/>
    </location>
</feature>
<evidence type="ECO:0000313" key="10">
    <source>
        <dbReference type="Proteomes" id="UP000215335"/>
    </source>
</evidence>
<accession>A0A232EX62</accession>
<feature type="compositionally biased region" description="Basic and acidic residues" evidence="7">
    <location>
        <begin position="288"/>
        <end position="300"/>
    </location>
</feature>
<feature type="compositionally biased region" description="Basic and acidic residues" evidence="7">
    <location>
        <begin position="332"/>
        <end position="354"/>
    </location>
</feature>
<dbReference type="InterPro" id="IPR023179">
    <property type="entry name" value="GTP-bd_ortho_bundle_sf"/>
</dbReference>
<dbReference type="SUPFAM" id="SSF52540">
    <property type="entry name" value="P-loop containing nucleoside triphosphate hydrolases"/>
    <property type="match status" value="1"/>
</dbReference>
<dbReference type="Gene3D" id="1.10.1580.10">
    <property type="match status" value="1"/>
</dbReference>
<dbReference type="OrthoDB" id="61815at2759"/>
<gene>
    <name evidence="9" type="ORF">TSAR_007424</name>
</gene>
<evidence type="ECO:0000256" key="6">
    <source>
        <dbReference type="ARBA" id="ARBA00040145"/>
    </source>
</evidence>
<reference evidence="9 10" key="1">
    <citation type="journal article" date="2017" name="Curr. Biol.">
        <title>The Evolution of Venom by Co-option of Single-Copy Genes.</title>
        <authorList>
            <person name="Martinson E.O."/>
            <person name="Mrinalini"/>
            <person name="Kelkar Y.D."/>
            <person name="Chang C.H."/>
            <person name="Werren J.H."/>
        </authorList>
    </citation>
    <scope>NUCLEOTIDE SEQUENCE [LARGE SCALE GENOMIC DNA]</scope>
    <source>
        <strain evidence="9 10">Alberta</strain>
        <tissue evidence="9">Whole body</tissue>
    </source>
</reference>
<organism evidence="9 10">
    <name type="scientific">Trichomalopsis sarcophagae</name>
    <dbReference type="NCBI Taxonomy" id="543379"/>
    <lineage>
        <taxon>Eukaryota</taxon>
        <taxon>Metazoa</taxon>
        <taxon>Ecdysozoa</taxon>
        <taxon>Arthropoda</taxon>
        <taxon>Hexapoda</taxon>
        <taxon>Insecta</taxon>
        <taxon>Pterygota</taxon>
        <taxon>Neoptera</taxon>
        <taxon>Endopterygota</taxon>
        <taxon>Hymenoptera</taxon>
        <taxon>Apocrita</taxon>
        <taxon>Proctotrupomorpha</taxon>
        <taxon>Chalcidoidea</taxon>
        <taxon>Pteromalidae</taxon>
        <taxon>Pteromalinae</taxon>
        <taxon>Trichomalopsis</taxon>
    </lineage>
</organism>
<dbReference type="EMBL" id="NNAY01001770">
    <property type="protein sequence ID" value="OXU22964.1"/>
    <property type="molecule type" value="Genomic_DNA"/>
</dbReference>
<dbReference type="AlphaFoldDB" id="A0A232EX62"/>
<keyword evidence="3" id="KW-0547">Nucleotide-binding</keyword>
<feature type="region of interest" description="Disordered" evidence="7">
    <location>
        <begin position="1"/>
        <end position="30"/>
    </location>
</feature>
<comment type="caution">
    <text evidence="9">The sequence shown here is derived from an EMBL/GenBank/DDBJ whole genome shotgun (WGS) entry which is preliminary data.</text>
</comment>
<dbReference type="PANTHER" id="PTHR45709:SF2">
    <property type="entry name" value="LARGE SUBUNIT GTPASE 1 HOMOLOG"/>
    <property type="match status" value="1"/>
</dbReference>
<dbReference type="InterPro" id="IPR030378">
    <property type="entry name" value="G_CP_dom"/>
</dbReference>
<dbReference type="CDD" id="cd01857">
    <property type="entry name" value="HSR1_MMR1"/>
    <property type="match status" value="1"/>
</dbReference>
<evidence type="ECO:0000256" key="1">
    <source>
        <dbReference type="ARBA" id="ARBA00004496"/>
    </source>
</evidence>
<evidence type="ECO:0000256" key="5">
    <source>
        <dbReference type="ARBA" id="ARBA00023134"/>
    </source>
</evidence>
<dbReference type="Proteomes" id="UP000215335">
    <property type="component" value="Unassembled WGS sequence"/>
</dbReference>
<dbReference type="GO" id="GO:0005829">
    <property type="term" value="C:cytosol"/>
    <property type="evidence" value="ECO:0007669"/>
    <property type="project" value="TreeGrafter"/>
</dbReference>
<name>A0A232EX62_9HYME</name>
<protein>
    <recommendedName>
        <fullName evidence="6">Large subunit GTPase 1 homolog</fullName>
    </recommendedName>
</protein>
<sequence>MSKKNSKQGIGRALIKDRFGPRKNHKRDGEDFLHTVDMQDGYDWGRLNLQSVTEESSFQEFLATAELADMDFQAEKLNIKFISTKNNIDLPSKEEQEGILKLHEENKGLLKIPRRPKWDKSTTSHELQTKEKEEFLEWRKRLSILQEKENILMTPYEKNLEFWRQLWRVIERSDVIVQIVDARNPLLFRCEDLEQYVKEVDPNKLNMILINKADFLTPEQRVIWAEYFDKINVKVAFFSATLEAEKENDDTIPEEEEQQAAEEEEEEEEEDQNTEPESDQESAYSSDALKEDSDQKKDDDSIVNTETKAEFPASEQSSDNNKSTAAVLTKTENPEAEKSLNRNSKENNEVDKNAETNTENPELVKNLDDISLNHNKLNSSNLLSRDELIELFRTTRPAKTCKNNITTIGLVGYPNVGKSSTINALLTHKKVSVSTTPGKTKHFQTIFLDSDLMLCDCPGLVMPSFVSTKAEMVLNGILPVNQLRDHVAPITVLGSLIPRHILEEKYGIMIPLPEVGEDPDRTPTSEEILNAHGYNRGFMTQNGQPDNARSARYILKDFICGKLLFCKAPPDYNQDEFHKFPVTEKKPHTSSNVPLNKPVTRKTDDLDKKFFQTPAVGVHKKGKKLILNSTSSDSASIMGSQTSLCSVDKPWKAQNKHGNKKKREKLRRVYAHLDKH</sequence>
<evidence type="ECO:0000256" key="7">
    <source>
        <dbReference type="SAM" id="MobiDB-lite"/>
    </source>
</evidence>
<keyword evidence="4" id="KW-0378">Hydrolase</keyword>
<evidence type="ECO:0000256" key="2">
    <source>
        <dbReference type="ARBA" id="ARBA00022490"/>
    </source>
</evidence>
<keyword evidence="10" id="KW-1185">Reference proteome</keyword>
<dbReference type="InterPro" id="IPR027417">
    <property type="entry name" value="P-loop_NTPase"/>
</dbReference>
<dbReference type="GO" id="GO:0003924">
    <property type="term" value="F:GTPase activity"/>
    <property type="evidence" value="ECO:0007669"/>
    <property type="project" value="InterPro"/>
</dbReference>
<evidence type="ECO:0000256" key="4">
    <source>
        <dbReference type="ARBA" id="ARBA00022801"/>
    </source>
</evidence>
<dbReference type="GO" id="GO:0005525">
    <property type="term" value="F:GTP binding"/>
    <property type="evidence" value="ECO:0007669"/>
    <property type="project" value="UniProtKB-KW"/>
</dbReference>
<feature type="region of interest" description="Disordered" evidence="7">
    <location>
        <begin position="245"/>
        <end position="366"/>
    </location>
</feature>
<dbReference type="InterPro" id="IPR043358">
    <property type="entry name" value="GNL1-like"/>
</dbReference>
<dbReference type="GO" id="GO:0000054">
    <property type="term" value="P:ribosomal subunit export from nucleus"/>
    <property type="evidence" value="ECO:0007669"/>
    <property type="project" value="TreeGrafter"/>
</dbReference>
<dbReference type="PANTHER" id="PTHR45709">
    <property type="entry name" value="LARGE SUBUNIT GTPASE 1 HOMOLOG-RELATED"/>
    <property type="match status" value="1"/>
</dbReference>
<evidence type="ECO:0000259" key="8">
    <source>
        <dbReference type="PROSITE" id="PS51721"/>
    </source>
</evidence>
<dbReference type="STRING" id="543379.A0A232EX62"/>
<evidence type="ECO:0000256" key="3">
    <source>
        <dbReference type="ARBA" id="ARBA00022741"/>
    </source>
</evidence>
<comment type="subcellular location">
    <subcellularLocation>
        <location evidence="1">Cytoplasm</location>
    </subcellularLocation>
</comment>
<dbReference type="Pfam" id="PF01926">
    <property type="entry name" value="MMR_HSR1"/>
    <property type="match status" value="1"/>
</dbReference>